<evidence type="ECO:0000256" key="2">
    <source>
        <dbReference type="ARBA" id="ARBA00022884"/>
    </source>
</evidence>
<evidence type="ECO:0000313" key="7">
    <source>
        <dbReference type="EMBL" id="GHD58258.1"/>
    </source>
</evidence>
<dbReference type="InterPro" id="IPR002942">
    <property type="entry name" value="S4_RNA-bd"/>
</dbReference>
<dbReference type="Gene3D" id="3.10.290.10">
    <property type="entry name" value="RNA-binding S4 domain"/>
    <property type="match status" value="1"/>
</dbReference>
<dbReference type="Proteomes" id="UP000604737">
    <property type="component" value="Unassembled WGS sequence"/>
</dbReference>
<evidence type="ECO:0000256" key="1">
    <source>
        <dbReference type="ARBA" id="ARBA00008396"/>
    </source>
</evidence>
<gene>
    <name evidence="7" type="primary">hslR</name>
    <name evidence="7" type="ORF">GCM10007350_07870</name>
</gene>
<keyword evidence="2 4" id="KW-0694">RNA-binding</keyword>
<evidence type="ECO:0000256" key="4">
    <source>
        <dbReference type="PROSITE-ProRule" id="PRU00182"/>
    </source>
</evidence>
<evidence type="ECO:0000256" key="5">
    <source>
        <dbReference type="SAM" id="MobiDB-lite"/>
    </source>
</evidence>
<feature type="compositionally biased region" description="Basic and acidic residues" evidence="5">
    <location>
        <begin position="126"/>
        <end position="136"/>
    </location>
</feature>
<keyword evidence="8" id="KW-1185">Reference proteome</keyword>
<comment type="similarity">
    <text evidence="1">Belongs to the HSP15 family.</text>
</comment>
<reference evidence="8" key="1">
    <citation type="journal article" date="2019" name="Int. J. Syst. Evol. Microbiol.">
        <title>The Global Catalogue of Microorganisms (GCM) 10K type strain sequencing project: providing services to taxonomists for standard genome sequencing and annotation.</title>
        <authorList>
            <consortium name="The Broad Institute Genomics Platform"/>
            <consortium name="The Broad Institute Genome Sequencing Center for Infectious Disease"/>
            <person name="Wu L."/>
            <person name="Ma J."/>
        </authorList>
    </citation>
    <scope>NUCLEOTIDE SEQUENCE [LARGE SCALE GENOMIC DNA]</scope>
    <source>
        <strain evidence="8">KCTC 23701</strain>
    </source>
</reference>
<evidence type="ECO:0000313" key="8">
    <source>
        <dbReference type="Proteomes" id="UP000604737"/>
    </source>
</evidence>
<dbReference type="EMBL" id="BMYO01000002">
    <property type="protein sequence ID" value="GHD58258.1"/>
    <property type="molecule type" value="Genomic_DNA"/>
</dbReference>
<dbReference type="InterPro" id="IPR025708">
    <property type="entry name" value="HSP15"/>
</dbReference>
<organism evidence="7 8">
    <name type="scientific">Jeongeupia chitinilytica</name>
    <dbReference type="NCBI Taxonomy" id="1041641"/>
    <lineage>
        <taxon>Bacteria</taxon>
        <taxon>Pseudomonadati</taxon>
        <taxon>Pseudomonadota</taxon>
        <taxon>Betaproteobacteria</taxon>
        <taxon>Neisseriales</taxon>
        <taxon>Chitinibacteraceae</taxon>
        <taxon>Jeongeupia</taxon>
    </lineage>
</organism>
<comment type="caution">
    <text evidence="7">The sequence shown here is derived from an EMBL/GenBank/DDBJ whole genome shotgun (WGS) entry which is preliminary data.</text>
</comment>
<feature type="region of interest" description="Disordered" evidence="5">
    <location>
        <begin position="88"/>
        <end position="136"/>
    </location>
</feature>
<feature type="domain" description="RNA-binding S4" evidence="6">
    <location>
        <begin position="11"/>
        <end position="77"/>
    </location>
</feature>
<dbReference type="CDD" id="cd00165">
    <property type="entry name" value="S4"/>
    <property type="match status" value="1"/>
</dbReference>
<feature type="compositionally biased region" description="Basic and acidic residues" evidence="5">
    <location>
        <begin position="93"/>
        <end position="106"/>
    </location>
</feature>
<dbReference type="RefSeq" id="WP_189458858.1">
    <property type="nucleotide sequence ID" value="NZ_BMYO01000002.1"/>
</dbReference>
<dbReference type="InterPro" id="IPR036986">
    <property type="entry name" value="S4_RNA-bd_sf"/>
</dbReference>
<proteinExistence type="inferred from homology"/>
<dbReference type="SUPFAM" id="SSF55174">
    <property type="entry name" value="Alpha-L RNA-binding motif"/>
    <property type="match status" value="1"/>
</dbReference>
<evidence type="ECO:0000259" key="6">
    <source>
        <dbReference type="SMART" id="SM00363"/>
    </source>
</evidence>
<protein>
    <submittedName>
        <fullName evidence="7">Heat-shock protein 15</fullName>
    </submittedName>
</protein>
<dbReference type="Pfam" id="PF01479">
    <property type="entry name" value="S4"/>
    <property type="match status" value="1"/>
</dbReference>
<accession>A0ABQ3GW95</accession>
<name>A0ABQ3GW95_9NEIS</name>
<dbReference type="PROSITE" id="PS50889">
    <property type="entry name" value="S4"/>
    <property type="match status" value="1"/>
</dbReference>
<dbReference type="SMART" id="SM00363">
    <property type="entry name" value="S4"/>
    <property type="match status" value="1"/>
</dbReference>
<evidence type="ECO:0000256" key="3">
    <source>
        <dbReference type="ARBA" id="ARBA00023125"/>
    </source>
</evidence>
<sequence length="136" mass="15489">MPAHDEASAKVRLDKWLWAARFFKTRSMATEAIDAGHVHLNGDRAKPARTVKAGDRLRVLAAHGEFELVVLALSDRRGPAEVARTLYEETPDSEARRAQQALDRELVPTFEHPLSKGRPTKKWRRQLHDFSRKQQG</sequence>
<dbReference type="PIRSF" id="PIRSF016821">
    <property type="entry name" value="HSP15"/>
    <property type="match status" value="1"/>
</dbReference>
<keyword evidence="3" id="KW-0238">DNA-binding</keyword>